<evidence type="ECO:0000256" key="3">
    <source>
        <dbReference type="ARBA" id="ARBA00007658"/>
    </source>
</evidence>
<dbReference type="PRINTS" id="PR00747">
    <property type="entry name" value="GLYHDRLASE47"/>
</dbReference>
<keyword evidence="10 18" id="KW-0326">Glycosidase</keyword>
<evidence type="ECO:0000256" key="14">
    <source>
        <dbReference type="ARBA" id="ARBA00060399"/>
    </source>
</evidence>
<comment type="pathway">
    <text evidence="2">Protein modification; protein glycosylation.</text>
</comment>
<dbReference type="EnsemblMetazoa" id="AAEL011728-RD">
    <property type="protein sequence ID" value="AAEL011728-PD"/>
    <property type="gene ID" value="AAEL011728"/>
</dbReference>
<evidence type="ECO:0000256" key="1">
    <source>
        <dbReference type="ARBA" id="ARBA00001913"/>
    </source>
</evidence>
<evidence type="ECO:0000256" key="12">
    <source>
        <dbReference type="ARBA" id="ARBA00048605"/>
    </source>
</evidence>
<dbReference type="GO" id="GO:0005783">
    <property type="term" value="C:endoplasmic reticulum"/>
    <property type="evidence" value="ECO:0007669"/>
    <property type="project" value="TreeGrafter"/>
</dbReference>
<dbReference type="InterPro" id="IPR012341">
    <property type="entry name" value="6hp_glycosidase-like_sf"/>
</dbReference>
<comment type="catalytic activity">
    <reaction evidence="12">
        <text>N(4)-(alpha-D-Man-(1-&gt;2)-alpha-D-Man-(1-&gt;2)-alpha-D-Man-(1-&gt;3)-[alpha-D-Man-(1-&gt;2)-alpha-D-Man-(1-&gt;3)-[alpha-D-Man-(1-&gt;2)-alpha-D-Man-(1-&gt;6)]-alpha-D-Man-(1-&gt;6)]-beta-D-Man-(1-&gt;4)-beta-D-GlcNAc-(1-&gt;4)-beta-D-GlcNAc)-L-asparaginyl-[protein] (N-glucan mannose isomer 9A1,2,3B1,2,3) + 4 H2O = N(4)-(alpha-D-Man-(1-&gt;3)-[alpha-D-Man-(1-&gt;3)-[alpha-D-Man-(1-&gt;6)]-alpha-D-Man-(1-&gt;6)]-beta-D-Man-(1-&gt;4)-beta-D-GlcNAc-(1-&gt;4)-beta-D-GlcNAc)-L-asparaginyl-[protein] (N-glucan mannose isomer 5A1,2) + 4 beta-D-mannose</text>
        <dbReference type="Rhea" id="RHEA:56008"/>
        <dbReference type="Rhea" id="RHEA-COMP:14356"/>
        <dbReference type="Rhea" id="RHEA-COMP:14367"/>
        <dbReference type="ChEBI" id="CHEBI:15377"/>
        <dbReference type="ChEBI" id="CHEBI:28563"/>
        <dbReference type="ChEBI" id="CHEBI:59087"/>
        <dbReference type="ChEBI" id="CHEBI:139493"/>
        <dbReference type="EC" id="3.2.1.113"/>
    </reaction>
</comment>
<dbReference type="PANTHER" id="PTHR11742:SF6">
    <property type="entry name" value="MANNOSYL-OLIGOSACCHARIDE ALPHA-1,2-MANNOSIDASE IA-RELATED"/>
    <property type="match status" value="1"/>
</dbReference>
<evidence type="ECO:0000256" key="18">
    <source>
        <dbReference type="RuleBase" id="RU361193"/>
    </source>
</evidence>
<keyword evidence="16" id="KW-0479">Metal-binding</keyword>
<feature type="active site" evidence="15">
    <location>
        <position position="356"/>
    </location>
</feature>
<evidence type="ECO:0000256" key="17">
    <source>
        <dbReference type="PIRSR" id="PIRSR601382-3"/>
    </source>
</evidence>
<dbReference type="FunFam" id="1.50.10.10:FF:000002">
    <property type="entry name" value="alpha-1,2-Mannosidase"/>
    <property type="match status" value="1"/>
</dbReference>
<comment type="catalytic activity">
    <reaction evidence="11">
        <text>N(4)-(alpha-D-Man-(1-&gt;2)-alpha-D-Man-(1-&gt;2)-alpha-D-Man-(1-&gt;3)-[alpha-D-Man-(1-&gt;3)-[alpha-D-Man-(1-&gt;2)-alpha-D-Man-(1-&gt;6)]-alpha-D-Man-(1-&gt;6)]-beta-D-Man-(1-&gt;4)-beta-D-GlcNAc-(1-&gt;4)-beta-D-GlcNAc)-L-asparaginyl-[protein] (N-glucan mannose isomer 8A1,2,3B1,3) + 3 H2O = N(4)-(alpha-D-Man-(1-&gt;3)-[alpha-D-Man-(1-&gt;3)-[alpha-D-Man-(1-&gt;6)]-alpha-D-Man-(1-&gt;6)]-beta-D-Man-(1-&gt;4)-beta-D-GlcNAc-(1-&gt;4)-beta-D-GlcNAc)-L-asparaginyl-[protein] (N-glucan mannose isomer 5A1,2) + 3 beta-D-mannose</text>
        <dbReference type="Rhea" id="RHEA:56028"/>
        <dbReference type="Rhea" id="RHEA-COMP:14358"/>
        <dbReference type="Rhea" id="RHEA-COMP:14367"/>
        <dbReference type="ChEBI" id="CHEBI:15377"/>
        <dbReference type="ChEBI" id="CHEBI:28563"/>
        <dbReference type="ChEBI" id="CHEBI:59087"/>
        <dbReference type="ChEBI" id="CHEBI:60628"/>
        <dbReference type="EC" id="3.2.1.113"/>
    </reaction>
</comment>
<comment type="cofactor">
    <cofactor evidence="1 16">
        <name>Ca(2+)</name>
        <dbReference type="ChEBI" id="CHEBI:29108"/>
    </cofactor>
</comment>
<feature type="active site" description="Proton donor" evidence="15">
    <location>
        <position position="465"/>
    </location>
</feature>
<evidence type="ECO:0000313" key="20">
    <source>
        <dbReference type="Proteomes" id="UP000008820"/>
    </source>
</evidence>
<evidence type="ECO:0000256" key="4">
    <source>
        <dbReference type="ARBA" id="ARBA00022692"/>
    </source>
</evidence>
<keyword evidence="7" id="KW-0735">Signal-anchor</keyword>
<dbReference type="InterPro" id="IPR050749">
    <property type="entry name" value="Glycosyl_Hydrolase_47"/>
</dbReference>
<comment type="function">
    <text evidence="13">Involved in the maturation of Asn-linked oligosaccharides. Progressively trim alpha-1,2-linked mannose residues from Man(9)GlcNAc(2) to produce Man(5)GlcNAc(2).</text>
</comment>
<comment type="subcellular location">
    <subcellularLocation>
        <location evidence="14">Endomembrane system</location>
        <topology evidence="14">Single-pass type II membrane protein</topology>
    </subcellularLocation>
</comment>
<dbReference type="PANTHER" id="PTHR11742">
    <property type="entry name" value="MANNOSYL-OLIGOSACCHARIDE ALPHA-1,2-MANNOSIDASE-RELATED"/>
    <property type="match status" value="1"/>
</dbReference>
<keyword evidence="6 16" id="KW-0106">Calcium</keyword>
<evidence type="ECO:0000313" key="19">
    <source>
        <dbReference type="EnsemblMetazoa" id="AAEL011728-PF"/>
    </source>
</evidence>
<evidence type="ECO:0000256" key="13">
    <source>
        <dbReference type="ARBA" id="ARBA00054774"/>
    </source>
</evidence>
<dbReference type="AlphaFoldDB" id="A0A6I8TL53"/>
<evidence type="ECO:0000256" key="10">
    <source>
        <dbReference type="ARBA" id="ARBA00023295"/>
    </source>
</evidence>
<feature type="binding site" evidence="16">
    <location>
        <position position="576"/>
    </location>
    <ligand>
        <name>Ca(2+)</name>
        <dbReference type="ChEBI" id="CHEBI:29108"/>
    </ligand>
</feature>
<dbReference type="EnsemblMetazoa" id="AAEL011728-RF">
    <property type="protein sequence ID" value="AAEL011728-PF"/>
    <property type="gene ID" value="AAEL011728"/>
</dbReference>
<comment type="similarity">
    <text evidence="3 18">Belongs to the glycosyl hydrolase 47 family.</text>
</comment>
<organism evidence="19 20">
    <name type="scientific">Aedes aegypti</name>
    <name type="common">Yellowfever mosquito</name>
    <name type="synonym">Culex aegypti</name>
    <dbReference type="NCBI Taxonomy" id="7159"/>
    <lineage>
        <taxon>Eukaryota</taxon>
        <taxon>Metazoa</taxon>
        <taxon>Ecdysozoa</taxon>
        <taxon>Arthropoda</taxon>
        <taxon>Hexapoda</taxon>
        <taxon>Insecta</taxon>
        <taxon>Pterygota</taxon>
        <taxon>Neoptera</taxon>
        <taxon>Endopterygota</taxon>
        <taxon>Diptera</taxon>
        <taxon>Nematocera</taxon>
        <taxon>Culicoidea</taxon>
        <taxon>Culicidae</taxon>
        <taxon>Culicinae</taxon>
        <taxon>Aedini</taxon>
        <taxon>Aedes</taxon>
        <taxon>Stegomyia</taxon>
    </lineage>
</organism>
<reference evidence="19" key="2">
    <citation type="submission" date="2020-05" db="UniProtKB">
        <authorList>
            <consortium name="EnsemblMetazoa"/>
        </authorList>
    </citation>
    <scope>IDENTIFICATION</scope>
    <source>
        <strain evidence="19">LVP_AGWG</strain>
    </source>
</reference>
<feature type="disulfide bond" evidence="17">
    <location>
        <begin position="419"/>
        <end position="451"/>
    </location>
</feature>
<keyword evidence="9 17" id="KW-1015">Disulfide bond</keyword>
<reference evidence="19 20" key="1">
    <citation type="submission" date="2017-06" db="EMBL/GenBank/DDBJ databases">
        <title>Aedes aegypti genome working group (AGWG) sequencing and assembly.</title>
        <authorList>
            <consortium name="Aedes aegypti Genome Working Group (AGWG)"/>
            <person name="Matthews B.J."/>
        </authorList>
    </citation>
    <scope>NUCLEOTIDE SEQUENCE [LARGE SCALE GENOMIC DNA]</scope>
    <source>
        <strain evidence="19 20">LVP_AGWG</strain>
    </source>
</reference>
<dbReference type="SUPFAM" id="SSF48225">
    <property type="entry name" value="Seven-hairpin glycosidases"/>
    <property type="match status" value="1"/>
</dbReference>
<evidence type="ECO:0000256" key="15">
    <source>
        <dbReference type="PIRSR" id="PIRSR601382-1"/>
    </source>
</evidence>
<dbReference type="InterPro" id="IPR036026">
    <property type="entry name" value="Seven-hairpin_glycosidases"/>
</dbReference>
<evidence type="ECO:0000256" key="5">
    <source>
        <dbReference type="ARBA" id="ARBA00022801"/>
    </source>
</evidence>
<evidence type="ECO:0000256" key="9">
    <source>
        <dbReference type="ARBA" id="ARBA00023157"/>
    </source>
</evidence>
<keyword evidence="5 18" id="KW-0378">Hydrolase</keyword>
<evidence type="ECO:0000256" key="7">
    <source>
        <dbReference type="ARBA" id="ARBA00022968"/>
    </source>
</evidence>
<accession>A0A6I8TL53</accession>
<evidence type="ECO:0000256" key="11">
    <source>
        <dbReference type="ARBA" id="ARBA00047669"/>
    </source>
</evidence>
<name>A0A6I8TL53_AEDAE</name>
<dbReference type="Pfam" id="PF01532">
    <property type="entry name" value="Glyco_hydro_47"/>
    <property type="match status" value="1"/>
</dbReference>
<proteinExistence type="inferred from homology"/>
<keyword evidence="4" id="KW-0812">Transmembrane</keyword>
<evidence type="ECO:0000256" key="8">
    <source>
        <dbReference type="ARBA" id="ARBA00023136"/>
    </source>
</evidence>
<gene>
    <name evidence="19" type="primary">5578387</name>
</gene>
<evidence type="ECO:0000256" key="2">
    <source>
        <dbReference type="ARBA" id="ARBA00004922"/>
    </source>
</evidence>
<feature type="active site" description="Proton donor" evidence="15">
    <location>
        <position position="223"/>
    </location>
</feature>
<dbReference type="GO" id="GO:0005975">
    <property type="term" value="P:carbohydrate metabolic process"/>
    <property type="evidence" value="ECO:0007669"/>
    <property type="project" value="InterPro"/>
</dbReference>
<dbReference type="GO" id="GO:0005509">
    <property type="term" value="F:calcium ion binding"/>
    <property type="evidence" value="ECO:0007669"/>
    <property type="project" value="InterPro"/>
</dbReference>
<protein>
    <recommendedName>
        <fullName evidence="18">alpha-1,2-Mannosidase</fullName>
        <ecNumber evidence="18">3.2.1.-</ecNumber>
    </recommendedName>
</protein>
<dbReference type="Proteomes" id="UP000008820">
    <property type="component" value="Chromosome 1"/>
</dbReference>
<evidence type="ECO:0000256" key="16">
    <source>
        <dbReference type="PIRSR" id="PIRSR601382-2"/>
    </source>
</evidence>
<dbReference type="GO" id="GO:0000139">
    <property type="term" value="C:Golgi membrane"/>
    <property type="evidence" value="ECO:0007669"/>
    <property type="project" value="TreeGrafter"/>
</dbReference>
<dbReference type="OrthoDB" id="8118055at2759"/>
<dbReference type="EC" id="3.2.1.-" evidence="18"/>
<dbReference type="Gene3D" id="1.50.10.10">
    <property type="match status" value="1"/>
</dbReference>
<sequence>MAPALSGVATAVFVVAVTGVTLVVHKRSNEDRATDRYRTYEDFTKFNRFEGDGGGGVADNLIVDVDEFSKHGGGGGPLYSYQHWSRLDVDYEDQEEYSWRSSVFQNVSYTPAYNRSAGWFRIEGDDCESGGTDHEKRDRVKQMMIHAWDNYKLYAWGKNELKPITKRGHSGSIFGAFDLGATIVDGLDTLYLMGLHKEFDEGRDWVLRKFTLESVGSDLSVFETNIRFIGGFLTCYAFTGDRLFLEKAKYVADKLLPAFQTPTGIPYALVNPTNGISKNYGWASGGSSILSEFGTLHLEFAYLSDITGDSVYRERVQAIRSVLKEIEKPKGLYPNYLNPKTGKWGQQHMSLGALGDSFYEYLLKAWIQSGHEDDEAREMYDDAMQAIIQHMIRTSPGGLTYVSDLKFERLEHKMDHLACFAGGLFGLGGTTLNNQYSERYMEIGEGLTNTCHESYVRTYTRLGPEAFRFNDGVEAKALKSQEKYYILRPETFESYFVMWRLTHDQKYRDWAWDAVQALEKHCRTPNGFSGLKNVYLTDPQKDDVQQSFFLAETLKYLYLIFSDDSLLRLEDWVFNTEAHPLPVRGRNLLYRAAATSNAP</sequence>
<keyword evidence="20" id="KW-1185">Reference proteome</keyword>
<dbReference type="GO" id="GO:0004571">
    <property type="term" value="F:mannosyl-oligosaccharide 1,2-alpha-mannosidase activity"/>
    <property type="evidence" value="ECO:0007669"/>
    <property type="project" value="UniProtKB-EC"/>
</dbReference>
<dbReference type="InterPro" id="IPR001382">
    <property type="entry name" value="Glyco_hydro_47"/>
</dbReference>
<keyword evidence="8" id="KW-0472">Membrane</keyword>
<feature type="active site" evidence="15">
    <location>
        <position position="490"/>
    </location>
</feature>
<evidence type="ECO:0000256" key="6">
    <source>
        <dbReference type="ARBA" id="ARBA00022837"/>
    </source>
</evidence>